<dbReference type="SUPFAM" id="SSF53300">
    <property type="entry name" value="vWA-like"/>
    <property type="match status" value="1"/>
</dbReference>
<dbReference type="KEGG" id="smax:FJR03_03000"/>
<evidence type="ECO:0000313" key="4">
    <source>
        <dbReference type="Proteomes" id="UP000593910"/>
    </source>
</evidence>
<dbReference type="InterPro" id="IPR025154">
    <property type="entry name" value="Put_metallopeptidase_dom"/>
</dbReference>
<proteinExistence type="predicted"/>
<dbReference type="PANTHER" id="PTHR38730:SF1">
    <property type="entry name" value="SLL7028 PROTEIN"/>
    <property type="match status" value="1"/>
</dbReference>
<evidence type="ECO:0000313" key="3">
    <source>
        <dbReference type="EMBL" id="QOP40762.1"/>
    </source>
</evidence>
<accession>A0A7M1AWK1</accession>
<dbReference type="EMBL" id="CP041165">
    <property type="protein sequence ID" value="QOP40762.1"/>
    <property type="molecule type" value="Genomic_DNA"/>
</dbReference>
<feature type="compositionally biased region" description="Acidic residues" evidence="1">
    <location>
        <begin position="139"/>
        <end position="152"/>
    </location>
</feature>
<dbReference type="Gene3D" id="3.40.50.410">
    <property type="entry name" value="von Willebrand factor, type A domain"/>
    <property type="match status" value="1"/>
</dbReference>
<sequence>MKTSSYEELFQKARIHFLFHHPFLSVLALSIPTIFASNSKSAFETDGISITVDLEKLDKYSEDELTYLYAHTLLHIVLKHPYRQKTRELKLWNQSCDIVVNNTLSTFKDVGSMPQDEIFDETLKDKCVEEVYEILYKEQEDENEGASEEKEDNEAKVTPDEKGKLKAHIYDESKQDIQEVADEKTSSGELEKLNGIIIQALSIAQKNRTDYSGMLVEIDTLIKPEISFYDVLKEYLVISTFEKESTFSKPNKRFAHLGLYLPGTKKQQEQLEIIVALDSSSSVSMEEYKKFLGVIAEVCEGFYEYKVQILPFDISVKEELIVSFDSFSSLESLDWHIPKSDGGTNFDAVLRYLKTTDIRSNDLLLVLSDGEFEISEALVSQTLFVLNEKKNLRKFEQYGRVIEFLV</sequence>
<name>A0A7M1AWK1_9BACT</name>
<gene>
    <name evidence="3" type="ORF">FJR03_03000</name>
</gene>
<keyword evidence="4" id="KW-1185">Reference proteome</keyword>
<reference evidence="3 4" key="1">
    <citation type="submission" date="2019-06" db="EMBL/GenBank/DDBJ databases">
        <title>Sulfurimonas gotlandica sp. nov., a chemoautotrophic and psychrotolerant epsilonproteobacterium isolated from a pelagic redoxcline, and an emended description of the genus Sulfurimonas.</title>
        <authorList>
            <person name="Wang S."/>
            <person name="Jiang L."/>
            <person name="Shao Z."/>
        </authorList>
    </citation>
    <scope>NUCLEOTIDE SEQUENCE [LARGE SCALE GENOMIC DNA]</scope>
    <source>
        <strain evidence="3 4">B2</strain>
    </source>
</reference>
<organism evidence="3 4">
    <name type="scientific">Sulfurimonas marina</name>
    <dbReference type="NCBI Taxonomy" id="2590551"/>
    <lineage>
        <taxon>Bacteria</taxon>
        <taxon>Pseudomonadati</taxon>
        <taxon>Campylobacterota</taxon>
        <taxon>Epsilonproteobacteria</taxon>
        <taxon>Campylobacterales</taxon>
        <taxon>Sulfurimonadaceae</taxon>
        <taxon>Sulfurimonas</taxon>
    </lineage>
</organism>
<evidence type="ECO:0000256" key="1">
    <source>
        <dbReference type="SAM" id="MobiDB-lite"/>
    </source>
</evidence>
<dbReference type="Proteomes" id="UP000593910">
    <property type="component" value="Chromosome"/>
</dbReference>
<feature type="domain" description="Putative metallopeptidase" evidence="2">
    <location>
        <begin position="9"/>
        <end position="263"/>
    </location>
</feature>
<evidence type="ECO:0000259" key="2">
    <source>
        <dbReference type="Pfam" id="PF13203"/>
    </source>
</evidence>
<dbReference type="AlphaFoldDB" id="A0A7M1AWK1"/>
<feature type="region of interest" description="Disordered" evidence="1">
    <location>
        <begin position="138"/>
        <end position="163"/>
    </location>
</feature>
<protein>
    <recommendedName>
        <fullName evidence="2">Putative metallopeptidase domain-containing protein</fullName>
    </recommendedName>
</protein>
<dbReference type="Pfam" id="PF13203">
    <property type="entry name" value="DUF2201_N"/>
    <property type="match status" value="1"/>
</dbReference>
<feature type="compositionally biased region" description="Basic and acidic residues" evidence="1">
    <location>
        <begin position="153"/>
        <end position="163"/>
    </location>
</feature>
<dbReference type="RefSeq" id="WP_193114184.1">
    <property type="nucleotide sequence ID" value="NZ_CP041165.1"/>
</dbReference>
<dbReference type="InterPro" id="IPR036465">
    <property type="entry name" value="vWFA_dom_sf"/>
</dbReference>
<dbReference type="PANTHER" id="PTHR38730">
    <property type="entry name" value="SLL7028 PROTEIN"/>
    <property type="match status" value="1"/>
</dbReference>